<proteinExistence type="predicted"/>
<dbReference type="RefSeq" id="WP_012448401.1">
    <property type="nucleotide sequence ID" value="NC_010718.1"/>
</dbReference>
<evidence type="ECO:0000256" key="1">
    <source>
        <dbReference type="SAM" id="MobiDB-lite"/>
    </source>
</evidence>
<evidence type="ECO:0000313" key="3">
    <source>
        <dbReference type="Proteomes" id="UP000001683"/>
    </source>
</evidence>
<keyword evidence="3" id="KW-1185">Reference proteome</keyword>
<reference evidence="2 3" key="1">
    <citation type="submission" date="2008-04" db="EMBL/GenBank/DDBJ databases">
        <title>Complete sequence of chromosome of Natranaerobius thermophilus JW/NM-WN-LF.</title>
        <authorList>
            <consortium name="US DOE Joint Genome Institute"/>
            <person name="Copeland A."/>
            <person name="Lucas S."/>
            <person name="Lapidus A."/>
            <person name="Glavina del Rio T."/>
            <person name="Dalin E."/>
            <person name="Tice H."/>
            <person name="Bruce D."/>
            <person name="Goodwin L."/>
            <person name="Pitluck S."/>
            <person name="Chertkov O."/>
            <person name="Brettin T."/>
            <person name="Detter J.C."/>
            <person name="Han C."/>
            <person name="Kuske C.R."/>
            <person name="Schmutz J."/>
            <person name="Larimer F."/>
            <person name="Land M."/>
            <person name="Hauser L."/>
            <person name="Kyrpides N."/>
            <person name="Lykidis A."/>
            <person name="Mesbah N.M."/>
            <person name="Wiegel J."/>
        </authorList>
    </citation>
    <scope>NUCLEOTIDE SEQUENCE [LARGE SCALE GENOMIC DNA]</scope>
    <source>
        <strain evidence="3">ATCC BAA-1301 / DSM 18059 / JW/NM-WN-LF</strain>
    </source>
</reference>
<gene>
    <name evidence="2" type="ordered locus">Nther_1972</name>
</gene>
<evidence type="ECO:0008006" key="4">
    <source>
        <dbReference type="Google" id="ProtNLM"/>
    </source>
</evidence>
<dbReference type="EMBL" id="CP001034">
    <property type="protein sequence ID" value="ACB85542.1"/>
    <property type="molecule type" value="Genomic_DNA"/>
</dbReference>
<dbReference type="OrthoDB" id="1911032at2"/>
<dbReference type="InParanoid" id="B2A6K9"/>
<feature type="compositionally biased region" description="Polar residues" evidence="1">
    <location>
        <begin position="61"/>
        <end position="74"/>
    </location>
</feature>
<evidence type="ECO:0000313" key="2">
    <source>
        <dbReference type="EMBL" id="ACB85542.1"/>
    </source>
</evidence>
<protein>
    <recommendedName>
        <fullName evidence="4">DUF3892 domain-containing protein</fullName>
    </recommendedName>
</protein>
<dbReference type="Proteomes" id="UP000001683">
    <property type="component" value="Chromosome"/>
</dbReference>
<dbReference type="InterPro" id="IPR024997">
    <property type="entry name" value="DUF3892"/>
</dbReference>
<accession>B2A6K9</accession>
<dbReference type="FunCoup" id="B2A6K9">
    <property type="interactions" value="38"/>
</dbReference>
<sequence>MPYWIARVRRDEQGNVKKVMLNDGRIIDTDSAIEMAELGQIADVNTGKTKDGKKTLRSDPDGTTENNLDNLPEF</sequence>
<name>B2A6K9_NATTJ</name>
<dbReference type="STRING" id="457570.Nther_1972"/>
<organism evidence="2 3">
    <name type="scientific">Natranaerobius thermophilus (strain ATCC BAA-1301 / DSM 18059 / JW/NM-WN-LF)</name>
    <dbReference type="NCBI Taxonomy" id="457570"/>
    <lineage>
        <taxon>Bacteria</taxon>
        <taxon>Bacillati</taxon>
        <taxon>Bacillota</taxon>
        <taxon>Clostridia</taxon>
        <taxon>Natranaerobiales</taxon>
        <taxon>Natranaerobiaceae</taxon>
        <taxon>Natranaerobius</taxon>
    </lineage>
</organism>
<feature type="region of interest" description="Disordered" evidence="1">
    <location>
        <begin position="45"/>
        <end position="74"/>
    </location>
</feature>
<reference evidence="2 3" key="2">
    <citation type="journal article" date="2011" name="J. Bacteriol.">
        <title>Complete genome sequence of the anaerobic, halophilic alkalithermophile Natranaerobius thermophilus JW/NM-WN-LF.</title>
        <authorList>
            <person name="Zhao B."/>
            <person name="Mesbah N.M."/>
            <person name="Dalin E."/>
            <person name="Goodwin L."/>
            <person name="Nolan M."/>
            <person name="Pitluck S."/>
            <person name="Chertkov O."/>
            <person name="Brettin T.S."/>
            <person name="Han J."/>
            <person name="Larimer F.W."/>
            <person name="Land M.L."/>
            <person name="Hauser L."/>
            <person name="Kyrpides N."/>
            <person name="Wiegel J."/>
        </authorList>
    </citation>
    <scope>NUCLEOTIDE SEQUENCE [LARGE SCALE GENOMIC DNA]</scope>
    <source>
        <strain evidence="3">ATCC BAA-1301 / DSM 18059 / JW/NM-WN-LF</strain>
    </source>
</reference>
<dbReference type="AlphaFoldDB" id="B2A6K9"/>
<feature type="compositionally biased region" description="Basic and acidic residues" evidence="1">
    <location>
        <begin position="48"/>
        <end position="60"/>
    </location>
</feature>
<dbReference type="HOGENOM" id="CLU_152427_1_0_9"/>
<dbReference type="Pfam" id="PF13031">
    <property type="entry name" value="DUF3892"/>
    <property type="match status" value="1"/>
</dbReference>
<dbReference type="KEGG" id="nth:Nther_1972"/>